<sequence length="117" mass="12646">MDPLGTADKAHRGESVTPVIIGGLRGGDHLRIVRQPQIVIRAHVEHAFCGGGINPRPLRRGDYALVFIGSRRADLVQRCLNDLIGNLLHARSSVQSKTTLPLCPLFMTANASSNSVK</sequence>
<evidence type="ECO:0000313" key="1">
    <source>
        <dbReference type="EMBL" id="MPN54034.1"/>
    </source>
</evidence>
<organism evidence="1">
    <name type="scientific">bioreactor metagenome</name>
    <dbReference type="NCBI Taxonomy" id="1076179"/>
    <lineage>
        <taxon>unclassified sequences</taxon>
        <taxon>metagenomes</taxon>
        <taxon>ecological metagenomes</taxon>
    </lineage>
</organism>
<accession>A0A645J0J9</accession>
<name>A0A645J0J9_9ZZZZ</name>
<proteinExistence type="predicted"/>
<gene>
    <name evidence="1" type="ORF">SDC9_201703</name>
</gene>
<dbReference type="EMBL" id="VSSQ01121841">
    <property type="protein sequence ID" value="MPN54034.1"/>
    <property type="molecule type" value="Genomic_DNA"/>
</dbReference>
<reference evidence="1" key="1">
    <citation type="submission" date="2019-08" db="EMBL/GenBank/DDBJ databases">
        <authorList>
            <person name="Kucharzyk K."/>
            <person name="Murdoch R.W."/>
            <person name="Higgins S."/>
            <person name="Loffler F."/>
        </authorList>
    </citation>
    <scope>NUCLEOTIDE SEQUENCE</scope>
</reference>
<comment type="caution">
    <text evidence="1">The sequence shown here is derived from an EMBL/GenBank/DDBJ whole genome shotgun (WGS) entry which is preliminary data.</text>
</comment>
<dbReference type="AlphaFoldDB" id="A0A645J0J9"/>
<protein>
    <submittedName>
        <fullName evidence="1">Uncharacterized protein</fullName>
    </submittedName>
</protein>